<keyword evidence="2" id="KW-0805">Transcription regulation</keyword>
<comment type="caution">
    <text evidence="8">The sequence shown here is derived from an EMBL/GenBank/DDBJ whole genome shotgun (WGS) entry which is preliminary data.</text>
</comment>
<dbReference type="InterPro" id="IPR010982">
    <property type="entry name" value="Lambda_DNA-bd_dom_sf"/>
</dbReference>
<keyword evidence="3" id="KW-0238">DNA-binding</keyword>
<feature type="non-terminal residue" evidence="8">
    <location>
        <position position="51"/>
    </location>
</feature>
<protein>
    <recommendedName>
        <fullName evidence="7">CUT domain-containing protein</fullName>
    </recommendedName>
</protein>
<keyword evidence="4" id="KW-0371">Homeobox</keyword>
<dbReference type="GO" id="GO:0005634">
    <property type="term" value="C:nucleus"/>
    <property type="evidence" value="ECO:0007669"/>
    <property type="project" value="UniProtKB-SubCell"/>
</dbReference>
<dbReference type="AlphaFoldDB" id="A0ABD0QEA0"/>
<evidence type="ECO:0000256" key="5">
    <source>
        <dbReference type="ARBA" id="ARBA00023163"/>
    </source>
</evidence>
<proteinExistence type="predicted"/>
<gene>
    <name evidence="8" type="ORF">M9458_020220</name>
</gene>
<evidence type="ECO:0000256" key="2">
    <source>
        <dbReference type="ARBA" id="ARBA00023015"/>
    </source>
</evidence>
<dbReference type="EMBL" id="JAMKFB020000009">
    <property type="protein sequence ID" value="KAL0184524.1"/>
    <property type="molecule type" value="Genomic_DNA"/>
</dbReference>
<evidence type="ECO:0000256" key="4">
    <source>
        <dbReference type="ARBA" id="ARBA00023155"/>
    </source>
</evidence>
<keyword evidence="6" id="KW-0539">Nucleus</keyword>
<comment type="subcellular location">
    <subcellularLocation>
        <location evidence="1">Nucleus</location>
    </subcellularLocation>
</comment>
<dbReference type="InterPro" id="IPR003350">
    <property type="entry name" value="CUT_dom"/>
</dbReference>
<dbReference type="Proteomes" id="UP001529510">
    <property type="component" value="Unassembled WGS sequence"/>
</dbReference>
<reference evidence="8 9" key="1">
    <citation type="submission" date="2024-05" db="EMBL/GenBank/DDBJ databases">
        <title>Genome sequencing and assembly of Indian major carp, Cirrhinus mrigala (Hamilton, 1822).</title>
        <authorList>
            <person name="Mohindra V."/>
            <person name="Chowdhury L.M."/>
            <person name="Lal K."/>
            <person name="Jena J.K."/>
        </authorList>
    </citation>
    <scope>NUCLEOTIDE SEQUENCE [LARGE SCALE GENOMIC DNA]</scope>
    <source>
        <strain evidence="8">CM1030</strain>
        <tissue evidence="8">Blood</tissue>
    </source>
</reference>
<evidence type="ECO:0000313" key="8">
    <source>
        <dbReference type="EMBL" id="KAL0184524.1"/>
    </source>
</evidence>
<organism evidence="8 9">
    <name type="scientific">Cirrhinus mrigala</name>
    <name type="common">Mrigala</name>
    <dbReference type="NCBI Taxonomy" id="683832"/>
    <lineage>
        <taxon>Eukaryota</taxon>
        <taxon>Metazoa</taxon>
        <taxon>Chordata</taxon>
        <taxon>Craniata</taxon>
        <taxon>Vertebrata</taxon>
        <taxon>Euteleostomi</taxon>
        <taxon>Actinopterygii</taxon>
        <taxon>Neopterygii</taxon>
        <taxon>Teleostei</taxon>
        <taxon>Ostariophysi</taxon>
        <taxon>Cypriniformes</taxon>
        <taxon>Cyprinidae</taxon>
        <taxon>Labeoninae</taxon>
        <taxon>Labeonini</taxon>
        <taxon>Cirrhinus</taxon>
    </lineage>
</organism>
<feature type="non-terminal residue" evidence="8">
    <location>
        <position position="1"/>
    </location>
</feature>
<dbReference type="Gene3D" id="1.10.260.40">
    <property type="entry name" value="lambda repressor-like DNA-binding domains"/>
    <property type="match status" value="1"/>
</dbReference>
<dbReference type="GO" id="GO:0003677">
    <property type="term" value="F:DNA binding"/>
    <property type="evidence" value="ECO:0007669"/>
    <property type="project" value="UniProtKB-KW"/>
</dbReference>
<name>A0ABD0QEA0_CIRMR</name>
<sequence length="51" mass="5555">SKSSGPNPDLPLKLEPLVNITSAIYDEIQQEMKRAKVSQALFAKVAANKSQ</sequence>
<dbReference type="PROSITE" id="PS51042">
    <property type="entry name" value="CUT"/>
    <property type="match status" value="1"/>
</dbReference>
<evidence type="ECO:0000256" key="3">
    <source>
        <dbReference type="ARBA" id="ARBA00023125"/>
    </source>
</evidence>
<feature type="domain" description="CUT" evidence="7">
    <location>
        <begin position="10"/>
        <end position="51"/>
    </location>
</feature>
<evidence type="ECO:0000313" key="9">
    <source>
        <dbReference type="Proteomes" id="UP001529510"/>
    </source>
</evidence>
<keyword evidence="5" id="KW-0804">Transcription</keyword>
<keyword evidence="9" id="KW-1185">Reference proteome</keyword>
<evidence type="ECO:0000256" key="6">
    <source>
        <dbReference type="ARBA" id="ARBA00023242"/>
    </source>
</evidence>
<dbReference type="Pfam" id="PF02376">
    <property type="entry name" value="CUT"/>
    <property type="match status" value="1"/>
</dbReference>
<evidence type="ECO:0000259" key="7">
    <source>
        <dbReference type="PROSITE" id="PS51042"/>
    </source>
</evidence>
<evidence type="ECO:0000256" key="1">
    <source>
        <dbReference type="ARBA" id="ARBA00004123"/>
    </source>
</evidence>
<dbReference type="SUPFAM" id="SSF47413">
    <property type="entry name" value="lambda repressor-like DNA-binding domains"/>
    <property type="match status" value="1"/>
</dbReference>
<accession>A0ABD0QEA0</accession>